<evidence type="ECO:0000313" key="2">
    <source>
        <dbReference type="EMBL" id="MFA0790381.1"/>
    </source>
</evidence>
<sequence>MPCNHNNQLCPGPTLNGALTNTCTHCLADFLDSQRSEIKAMLDNHKTAWQMMSSWTKKLVAFIERLYEDQFTTHGCPSDFSFCITGSGARSEACPQSDLDAFIVVPKITQNQKKQWKNINLAVKKRLDDINDSRVKTLRPGKGFVFCTGGLNPLGMVTKKWMERNNRDGLIKKDGIIFDLTNTTSALSGLLEEYYRYPSDPKRNLRKHIVSGLQECAHAFGNPKLHRELVDEVKFVLGQQAIEFGSNTLLSRKRKQGLQAMQVAINDKNFQPPAPYSDIKRVKREFYRAPQFILKGLAWFYDVDEVSSLAQLSMLEEMGKLHPSRVVHFRKAMSEALRVRVASHIITGAEFDKVLSAYVTPNKNQSAWLRLNSEQSAMLEDAANSVRLIIGWANEFASVQGRTHGIRGNPFSEPLLIK</sequence>
<protein>
    <submittedName>
        <fullName evidence="2">DUF294 nucleotidyltransferase-like domain-containing protein</fullName>
    </submittedName>
</protein>
<comment type="caution">
    <text evidence="2">The sequence shown here is derived from an EMBL/GenBank/DDBJ whole genome shotgun (WGS) entry which is preliminary data.</text>
</comment>
<organism evidence="2 3">
    <name type="scientific">Microbulbifer echini</name>
    <dbReference type="NCBI Taxonomy" id="1529067"/>
    <lineage>
        <taxon>Bacteria</taxon>
        <taxon>Pseudomonadati</taxon>
        <taxon>Pseudomonadota</taxon>
        <taxon>Gammaproteobacteria</taxon>
        <taxon>Cellvibrionales</taxon>
        <taxon>Microbulbiferaceae</taxon>
        <taxon>Microbulbifer</taxon>
    </lineage>
</organism>
<accession>A0ABV4NMZ5</accession>
<dbReference type="EMBL" id="JBGMEL010000006">
    <property type="protein sequence ID" value="MFA0790381.1"/>
    <property type="molecule type" value="Genomic_DNA"/>
</dbReference>
<keyword evidence="3" id="KW-1185">Reference proteome</keyword>
<proteinExistence type="predicted"/>
<dbReference type="InterPro" id="IPR005105">
    <property type="entry name" value="GlnD_Uridyltrans_N"/>
</dbReference>
<reference evidence="2 3" key="1">
    <citation type="submission" date="2024-08" db="EMBL/GenBank/DDBJ databases">
        <authorList>
            <person name="Ishaq N."/>
        </authorList>
    </citation>
    <scope>NUCLEOTIDE SEQUENCE [LARGE SCALE GENOMIC DNA]</scope>
    <source>
        <strain evidence="2 3">JCM 30400</strain>
    </source>
</reference>
<dbReference type="Pfam" id="PF03445">
    <property type="entry name" value="DUF294"/>
    <property type="match status" value="1"/>
</dbReference>
<gene>
    <name evidence="2" type="ORF">ACCI51_07465</name>
</gene>
<dbReference type="Proteomes" id="UP001569414">
    <property type="component" value="Unassembled WGS sequence"/>
</dbReference>
<evidence type="ECO:0000313" key="3">
    <source>
        <dbReference type="Proteomes" id="UP001569414"/>
    </source>
</evidence>
<feature type="domain" description="Protein-PII uridylyltransferase N-terminal" evidence="1">
    <location>
        <begin position="47"/>
        <end position="128"/>
    </location>
</feature>
<evidence type="ECO:0000259" key="1">
    <source>
        <dbReference type="Pfam" id="PF03445"/>
    </source>
</evidence>
<name>A0ABV4NMZ5_9GAMM</name>